<keyword evidence="2" id="KW-0472">Membrane</keyword>
<feature type="compositionally biased region" description="Low complexity" evidence="1">
    <location>
        <begin position="235"/>
        <end position="245"/>
    </location>
</feature>
<feature type="compositionally biased region" description="Basic and acidic residues" evidence="1">
    <location>
        <begin position="303"/>
        <end position="328"/>
    </location>
</feature>
<feature type="compositionally biased region" description="Low complexity" evidence="1">
    <location>
        <begin position="734"/>
        <end position="761"/>
    </location>
</feature>
<protein>
    <submittedName>
        <fullName evidence="3">Uncharacterized protein</fullName>
    </submittedName>
</protein>
<feature type="region of interest" description="Disordered" evidence="1">
    <location>
        <begin position="204"/>
        <end position="437"/>
    </location>
</feature>
<feature type="region of interest" description="Disordered" evidence="1">
    <location>
        <begin position="474"/>
        <end position="563"/>
    </location>
</feature>
<evidence type="ECO:0000313" key="3">
    <source>
        <dbReference type="EMBL" id="TLP51950.1"/>
    </source>
</evidence>
<keyword evidence="2" id="KW-0812">Transmembrane</keyword>
<gene>
    <name evidence="3" type="ORF">FED44_33440</name>
</gene>
<dbReference type="EMBL" id="VANP01000021">
    <property type="protein sequence ID" value="TLP51950.1"/>
    <property type="molecule type" value="Genomic_DNA"/>
</dbReference>
<dbReference type="OrthoDB" id="3543253at2"/>
<evidence type="ECO:0000256" key="1">
    <source>
        <dbReference type="SAM" id="MobiDB-lite"/>
    </source>
</evidence>
<keyword evidence="4" id="KW-1185">Reference proteome</keyword>
<feature type="transmembrane region" description="Helical" evidence="2">
    <location>
        <begin position="816"/>
        <end position="841"/>
    </location>
</feature>
<dbReference type="Gene3D" id="1.20.140.160">
    <property type="match status" value="1"/>
</dbReference>
<feature type="compositionally biased region" description="Basic and acidic residues" evidence="1">
    <location>
        <begin position="502"/>
        <end position="515"/>
    </location>
</feature>
<dbReference type="AlphaFoldDB" id="A0A5R8YI11"/>
<feature type="compositionally biased region" description="Low complexity" evidence="1">
    <location>
        <begin position="583"/>
        <end position="601"/>
    </location>
</feature>
<comment type="caution">
    <text evidence="3">The sequence shown here is derived from an EMBL/GenBank/DDBJ whole genome shotgun (WGS) entry which is preliminary data.</text>
</comment>
<evidence type="ECO:0000313" key="4">
    <source>
        <dbReference type="Proteomes" id="UP000309033"/>
    </source>
</evidence>
<feature type="region of interest" description="Disordered" evidence="1">
    <location>
        <begin position="683"/>
        <end position="810"/>
    </location>
</feature>
<feature type="compositionally biased region" description="Polar residues" evidence="1">
    <location>
        <begin position="699"/>
        <end position="710"/>
    </location>
</feature>
<evidence type="ECO:0000256" key="2">
    <source>
        <dbReference type="SAM" id="Phobius"/>
    </source>
</evidence>
<feature type="compositionally biased region" description="Low complexity" evidence="1">
    <location>
        <begin position="474"/>
        <end position="489"/>
    </location>
</feature>
<keyword evidence="2" id="KW-1133">Transmembrane helix</keyword>
<feature type="compositionally biased region" description="Low complexity" evidence="1">
    <location>
        <begin position="364"/>
        <end position="405"/>
    </location>
</feature>
<feature type="compositionally biased region" description="Basic residues" evidence="1">
    <location>
        <begin position="768"/>
        <end position="779"/>
    </location>
</feature>
<name>A0A5R8YI11_9ACTN</name>
<proteinExistence type="predicted"/>
<reference evidence="3" key="1">
    <citation type="submission" date="2019-05" db="EMBL/GenBank/DDBJ databases">
        <title>Isolation, diversity and antifungal activity of Actinobacteria from wheat.</title>
        <authorList>
            <person name="Yu B."/>
        </authorList>
    </citation>
    <scope>NUCLEOTIDE SEQUENCE [LARGE SCALE GENOMIC DNA]</scope>
    <source>
        <strain evidence="3">NEAU-HEGS1-5</strain>
    </source>
</reference>
<organism evidence="3 4">
    <name type="scientific">Microbispora triticiradicis</name>
    <dbReference type="NCBI Taxonomy" id="2200763"/>
    <lineage>
        <taxon>Bacteria</taxon>
        <taxon>Bacillati</taxon>
        <taxon>Actinomycetota</taxon>
        <taxon>Actinomycetes</taxon>
        <taxon>Streptosporangiales</taxon>
        <taxon>Streptosporangiaceae</taxon>
        <taxon>Microbispora</taxon>
    </lineage>
</organism>
<feature type="compositionally biased region" description="Low complexity" evidence="1">
    <location>
        <begin position="543"/>
        <end position="563"/>
    </location>
</feature>
<accession>A0A5R8YI11</accession>
<feature type="compositionally biased region" description="Low complexity" evidence="1">
    <location>
        <begin position="420"/>
        <end position="435"/>
    </location>
</feature>
<sequence length="843" mass="88159">MTSPLTGQRSRSELIAELFERHAAGLFAYCHDQLGETASAADAVVAVFTTAPAAAEPPSRAVLYALARREIYRRDVSYALPAVDSVADPATALIERVFRDIRPHQREVLLLSEVCGLTPPELSLVLDVAVDTAEELAAGAKRRFTQTLATAVAAARSAPFVPPSVAEVYDAIGVAPVADVLARLPWRHPSASVRNRVLAALPYEEPGDPAATGAEQVADESGAQPGSGGLVTKRLWPTTPTWPLPLSDPDQVTNTCVVKTEALTPQEPRRRAKHEATTEPMPRLRGALLNSLTEGRLRRKRATRPEPRSEETRSHETRAREAQARESRAQGTSAQESPGQEALAAPVEPRTPPRFPSQALSDTLSQAALSDAPSQAPSQASTPSRPQSQASSQPPGSQPPGSGLAESASGVPVPGFGVPESAGHAGHGGSVAAEGPATDRSAVEWFKAEGFEANRFDADRFEADRFDAFRPADPFDAFAPATPPGVARPADPPPAPAVFADDPQRQTPGERRDFDAFAPAGPLPPGESFDAFASPGALPPGEPFDAFTPPGPATAATPAEPFEAAHTLLFETLRSAEPFDAFAAPAEAPARPAGEPAAQPASDVTADAAAGPDSRLVTEAAAPPEASGPTEAFRPAESTAIPQTVFPEAVFPQAEFPQFPEAEFPQFPETQFPRVEEQVKHPVGGYPAAFPEDDAPGTPETNSAPTTNGAQEAGGEQAVDAPAAKADVDPVPDPAVTPAAASAAPAAVPAAVPAASPVAPARNDGKRPAKKRTTKKQTAKKQTTTRNAGSAGNAEATGVRPAGKGPRKKSDRHYDWLWEVVGFLICLIIALVVFFTVPTIVTH</sequence>
<dbReference type="Proteomes" id="UP000309033">
    <property type="component" value="Unassembled WGS sequence"/>
</dbReference>
<feature type="region of interest" description="Disordered" evidence="1">
    <location>
        <begin position="583"/>
        <end position="647"/>
    </location>
</feature>